<dbReference type="EMBL" id="LR796167">
    <property type="protein sequence ID" value="CAB4122931.1"/>
    <property type="molecule type" value="Genomic_DNA"/>
</dbReference>
<evidence type="ECO:0000256" key="1">
    <source>
        <dbReference type="SAM" id="MobiDB-lite"/>
    </source>
</evidence>
<accession>A0A6J5KMC8</accession>
<feature type="region of interest" description="Disordered" evidence="1">
    <location>
        <begin position="149"/>
        <end position="206"/>
    </location>
</feature>
<reference evidence="2" key="1">
    <citation type="submission" date="2020-04" db="EMBL/GenBank/DDBJ databases">
        <authorList>
            <person name="Chiriac C."/>
            <person name="Salcher M."/>
            <person name="Ghai R."/>
            <person name="Kavagutti S V."/>
        </authorList>
    </citation>
    <scope>NUCLEOTIDE SEQUENCE</scope>
</reference>
<evidence type="ECO:0000313" key="2">
    <source>
        <dbReference type="EMBL" id="CAB4122931.1"/>
    </source>
</evidence>
<proteinExistence type="predicted"/>
<evidence type="ECO:0008006" key="3">
    <source>
        <dbReference type="Google" id="ProtNLM"/>
    </source>
</evidence>
<organism evidence="2">
    <name type="scientific">uncultured Caudovirales phage</name>
    <dbReference type="NCBI Taxonomy" id="2100421"/>
    <lineage>
        <taxon>Viruses</taxon>
        <taxon>Duplodnaviria</taxon>
        <taxon>Heunggongvirae</taxon>
        <taxon>Uroviricota</taxon>
        <taxon>Caudoviricetes</taxon>
        <taxon>Peduoviridae</taxon>
        <taxon>Maltschvirus</taxon>
        <taxon>Maltschvirus maltsch</taxon>
    </lineage>
</organism>
<gene>
    <name evidence="2" type="ORF">UFOVP29_103</name>
</gene>
<feature type="compositionally biased region" description="Low complexity" evidence="1">
    <location>
        <begin position="155"/>
        <end position="196"/>
    </location>
</feature>
<name>A0A6J5KMC8_9CAUD</name>
<protein>
    <recommendedName>
        <fullName evidence="3">Collagen triple helix repeat</fullName>
    </recommendedName>
</protein>
<sequence length="361" mass="38562">MYSTQLLPTISNVETYVGDKQKGAGWNSTLGNSHTVAVSVQNFIGRIYIEVSLATDPQDADWSPVYLRNDVAYIDFPLIPQAPTGNSGGDSGTWSWSFSGNYIWVRARLDRRYLNLAPQDLTGTGSIRQVLLNYGSIAPIGAGGTSFLPGGLPGATGDTGRPGDTGPTGATGNTGQTGPTGPSVTGPTGPQGATGQVEAPVGPSAPLNPETGTLWYDDLSGRIYIYYYGTWVDASPPLSAGIAEGMEPPLYPSPGTLWFDINTGKIYVWYQTTWVDTSASTVFTDRLINGSYTVNLAENGTLLLPDGTKLGADVPHHSYGEPGHQAGMVAIDTNYIYYCTANYYSNSTHIWKRVALDPTHW</sequence>